<comment type="caution">
    <text evidence="1">The sequence shown here is derived from an EMBL/GenBank/DDBJ whole genome shotgun (WGS) entry which is preliminary data.</text>
</comment>
<dbReference type="EMBL" id="QKWP01000435">
    <property type="protein sequence ID" value="RIB20125.1"/>
    <property type="molecule type" value="Genomic_DNA"/>
</dbReference>
<gene>
    <name evidence="1" type="ORF">C2G38_2180083</name>
</gene>
<dbReference type="Proteomes" id="UP000266673">
    <property type="component" value="Unassembled WGS sequence"/>
</dbReference>
<sequence>MQTGLFKYQLKFTVELLKLHYGNGQIKILEECLFQIPSYLNLKILKKGFEIRLTVAEYRDLMKIMIFALDELIPEKKLNKNLYDLFSLWIDIIDKFQSQLNNVSCHGIISKKATMQITLHTIDQFIDQLDASNLDNLWMHGIEQLEHCIYDYLRNVENWTLQNIENETVFIETFDFAYLNNDYKVVIHASSNYYGQGAFSNVCVEMDKSEENDYLTDDGLCYAKVYKFIN</sequence>
<accession>A0A397VCC4</accession>
<protein>
    <submittedName>
        <fullName evidence="1">Uncharacterized protein</fullName>
    </submittedName>
</protein>
<keyword evidence="2" id="KW-1185">Reference proteome</keyword>
<organism evidence="1 2">
    <name type="scientific">Gigaspora rosea</name>
    <dbReference type="NCBI Taxonomy" id="44941"/>
    <lineage>
        <taxon>Eukaryota</taxon>
        <taxon>Fungi</taxon>
        <taxon>Fungi incertae sedis</taxon>
        <taxon>Mucoromycota</taxon>
        <taxon>Glomeromycotina</taxon>
        <taxon>Glomeromycetes</taxon>
        <taxon>Diversisporales</taxon>
        <taxon>Gigasporaceae</taxon>
        <taxon>Gigaspora</taxon>
    </lineage>
</organism>
<dbReference type="AlphaFoldDB" id="A0A397VCC4"/>
<reference evidence="1 2" key="1">
    <citation type="submission" date="2018-06" db="EMBL/GenBank/DDBJ databases">
        <title>Comparative genomics reveals the genomic features of Rhizophagus irregularis, R. cerebriforme, R. diaphanum and Gigaspora rosea, and their symbiotic lifestyle signature.</title>
        <authorList>
            <person name="Morin E."/>
            <person name="San Clemente H."/>
            <person name="Chen E.C.H."/>
            <person name="De La Providencia I."/>
            <person name="Hainaut M."/>
            <person name="Kuo A."/>
            <person name="Kohler A."/>
            <person name="Murat C."/>
            <person name="Tang N."/>
            <person name="Roy S."/>
            <person name="Loubradou J."/>
            <person name="Henrissat B."/>
            <person name="Grigoriev I.V."/>
            <person name="Corradi N."/>
            <person name="Roux C."/>
            <person name="Martin F.M."/>
        </authorList>
    </citation>
    <scope>NUCLEOTIDE SEQUENCE [LARGE SCALE GENOMIC DNA]</scope>
    <source>
        <strain evidence="1 2">DAOM 194757</strain>
    </source>
</reference>
<evidence type="ECO:0000313" key="2">
    <source>
        <dbReference type="Proteomes" id="UP000266673"/>
    </source>
</evidence>
<dbReference type="OrthoDB" id="2441933at2759"/>
<name>A0A397VCC4_9GLOM</name>
<proteinExistence type="predicted"/>
<evidence type="ECO:0000313" key="1">
    <source>
        <dbReference type="EMBL" id="RIB20125.1"/>
    </source>
</evidence>